<dbReference type="Gene3D" id="3.40.50.300">
    <property type="entry name" value="P-loop containing nucleotide triphosphate hydrolases"/>
    <property type="match status" value="1"/>
</dbReference>
<dbReference type="Proteomes" id="UP000178184">
    <property type="component" value="Unassembled WGS sequence"/>
</dbReference>
<dbReference type="PANTHER" id="PTHR43566:SF1">
    <property type="entry name" value="AAA+ ATPASE DOMAIN-CONTAINING PROTEIN"/>
    <property type="match status" value="1"/>
</dbReference>
<dbReference type="SUPFAM" id="SSF52540">
    <property type="entry name" value="P-loop containing nucleoside triphosphate hydrolases"/>
    <property type="match status" value="1"/>
</dbReference>
<dbReference type="InterPro" id="IPR025420">
    <property type="entry name" value="DUF4143"/>
</dbReference>
<accession>A0A1F6WMT1</accession>
<evidence type="ECO:0000313" key="3">
    <source>
        <dbReference type="Proteomes" id="UP000178184"/>
    </source>
</evidence>
<dbReference type="InterPro" id="IPR003593">
    <property type="entry name" value="AAA+_ATPase"/>
</dbReference>
<evidence type="ECO:0000313" key="2">
    <source>
        <dbReference type="EMBL" id="OGI83187.1"/>
    </source>
</evidence>
<dbReference type="InterPro" id="IPR036388">
    <property type="entry name" value="WH-like_DNA-bd_sf"/>
</dbReference>
<organism evidence="2 3">
    <name type="scientific">Candidatus Nomurabacteria bacterium RIFCSPLOWO2_01_FULL_33_17</name>
    <dbReference type="NCBI Taxonomy" id="1801764"/>
    <lineage>
        <taxon>Bacteria</taxon>
        <taxon>Candidatus Nomuraibacteriota</taxon>
    </lineage>
</organism>
<dbReference type="PANTHER" id="PTHR43566">
    <property type="entry name" value="CONSERVED PROTEIN"/>
    <property type="match status" value="1"/>
</dbReference>
<dbReference type="Gene3D" id="1.10.10.10">
    <property type="entry name" value="Winged helix-like DNA-binding domain superfamily/Winged helix DNA-binding domain"/>
    <property type="match status" value="1"/>
</dbReference>
<dbReference type="InterPro" id="IPR041682">
    <property type="entry name" value="AAA_14"/>
</dbReference>
<dbReference type="AlphaFoldDB" id="A0A1F6WMT1"/>
<sequence length="374" mass="44038">MYQRIIENKIREKLFKGKIICLFGPRRSGKTTLSKKILTDYGESGYYMNCENIHERAYLLPGEPDVLKRYLGNKKIVVIDEAQTIEHIGTVLKVFVDTYPEIQIIATGSSSFELANRVGEPLVGRAWDFFLAPLSFKEIFEDKGLHEINKTFEEILIYGSFPSVVSSKIEDKISSLSQIANNYLYKDIFTYEQIRKPKILEDLLHLLAFQVGNEVNTTELAKKLEIGRPTIERYLQLLEKTFVIQRLYSLKRNRRDEIRSAFKVYFHDNGVRNYLINSFNNLKLRNDIGALFENYFVMERIKYHQQKTGWLPLMYFWRTHSQLEIDYIEEQNGLFKAFECKWSEEKAGFTEFKKAYPNSETFVVNRKNIPDFLR</sequence>
<evidence type="ECO:0000259" key="1">
    <source>
        <dbReference type="SMART" id="SM00382"/>
    </source>
</evidence>
<feature type="domain" description="AAA+ ATPase" evidence="1">
    <location>
        <begin position="16"/>
        <end position="145"/>
    </location>
</feature>
<dbReference type="InterPro" id="IPR027417">
    <property type="entry name" value="P-loop_NTPase"/>
</dbReference>
<reference evidence="2 3" key="1">
    <citation type="journal article" date="2016" name="Nat. Commun.">
        <title>Thousands of microbial genomes shed light on interconnected biogeochemical processes in an aquifer system.</title>
        <authorList>
            <person name="Anantharaman K."/>
            <person name="Brown C.T."/>
            <person name="Hug L.A."/>
            <person name="Sharon I."/>
            <person name="Castelle C.J."/>
            <person name="Probst A.J."/>
            <person name="Thomas B.C."/>
            <person name="Singh A."/>
            <person name="Wilkins M.J."/>
            <person name="Karaoz U."/>
            <person name="Brodie E.L."/>
            <person name="Williams K.H."/>
            <person name="Hubbard S.S."/>
            <person name="Banfield J.F."/>
        </authorList>
    </citation>
    <scope>NUCLEOTIDE SEQUENCE [LARGE SCALE GENOMIC DNA]</scope>
</reference>
<protein>
    <recommendedName>
        <fullName evidence="1">AAA+ ATPase domain-containing protein</fullName>
    </recommendedName>
</protein>
<gene>
    <name evidence="2" type="ORF">A2903_02660</name>
</gene>
<dbReference type="SMART" id="SM00382">
    <property type="entry name" value="AAA"/>
    <property type="match status" value="1"/>
</dbReference>
<dbReference type="EMBL" id="MFUO01000034">
    <property type="protein sequence ID" value="OGI83187.1"/>
    <property type="molecule type" value="Genomic_DNA"/>
</dbReference>
<dbReference type="STRING" id="1801764.A2903_02660"/>
<name>A0A1F6WMT1_9BACT</name>
<comment type="caution">
    <text evidence="2">The sequence shown here is derived from an EMBL/GenBank/DDBJ whole genome shotgun (WGS) entry which is preliminary data.</text>
</comment>
<dbReference type="Pfam" id="PF13635">
    <property type="entry name" value="DUF4143"/>
    <property type="match status" value="1"/>
</dbReference>
<proteinExistence type="predicted"/>
<dbReference type="Pfam" id="PF13173">
    <property type="entry name" value="AAA_14"/>
    <property type="match status" value="1"/>
</dbReference>